<keyword evidence="1" id="KW-0560">Oxidoreductase</keyword>
<feature type="domain" description="Vanillate O-demethylase oxygenase-like C-terminal catalytic" evidence="2">
    <location>
        <begin position="4"/>
        <end position="63"/>
    </location>
</feature>
<dbReference type="Pfam" id="PF19112">
    <property type="entry name" value="VanA_C"/>
    <property type="match status" value="1"/>
</dbReference>
<dbReference type="InterPro" id="IPR044043">
    <property type="entry name" value="VanA_C_cat"/>
</dbReference>
<evidence type="ECO:0000256" key="1">
    <source>
        <dbReference type="ARBA" id="ARBA00023002"/>
    </source>
</evidence>
<feature type="non-terminal residue" evidence="3">
    <location>
        <position position="1"/>
    </location>
</feature>
<gene>
    <name evidence="3" type="ORF">SAMN06265795_1141</name>
</gene>
<dbReference type="Proteomes" id="UP000198284">
    <property type="component" value="Unassembled WGS sequence"/>
</dbReference>
<dbReference type="Gene3D" id="3.90.380.10">
    <property type="entry name" value="Naphthalene 1,2-dioxygenase Alpha Subunit, Chain A, domain 1"/>
    <property type="match status" value="1"/>
</dbReference>
<name>A0A239JVU9_9BURK</name>
<accession>A0A239JVU9</accession>
<protein>
    <recommendedName>
        <fullName evidence="2">Vanillate O-demethylase oxygenase-like C-terminal catalytic domain-containing protein</fullName>
    </recommendedName>
</protein>
<organism evidence="3 4">
    <name type="scientific">Noviherbaspirillum humi</name>
    <dbReference type="NCBI Taxonomy" id="1688639"/>
    <lineage>
        <taxon>Bacteria</taxon>
        <taxon>Pseudomonadati</taxon>
        <taxon>Pseudomonadota</taxon>
        <taxon>Betaproteobacteria</taxon>
        <taxon>Burkholderiales</taxon>
        <taxon>Oxalobacteraceae</taxon>
        <taxon>Noviherbaspirillum</taxon>
    </lineage>
</organism>
<evidence type="ECO:0000313" key="4">
    <source>
        <dbReference type="Proteomes" id="UP000198284"/>
    </source>
</evidence>
<dbReference type="AlphaFoldDB" id="A0A239JVU9"/>
<dbReference type="GO" id="GO:0016491">
    <property type="term" value="F:oxidoreductase activity"/>
    <property type="evidence" value="ECO:0007669"/>
    <property type="project" value="UniProtKB-KW"/>
</dbReference>
<evidence type="ECO:0000259" key="2">
    <source>
        <dbReference type="Pfam" id="PF19112"/>
    </source>
</evidence>
<dbReference type="SUPFAM" id="SSF55961">
    <property type="entry name" value="Bet v1-like"/>
    <property type="match status" value="1"/>
</dbReference>
<dbReference type="EMBL" id="FZOT01000014">
    <property type="protein sequence ID" value="SNT10001.1"/>
    <property type="molecule type" value="Genomic_DNA"/>
</dbReference>
<proteinExistence type="predicted"/>
<reference evidence="3 4" key="1">
    <citation type="submission" date="2017-06" db="EMBL/GenBank/DDBJ databases">
        <authorList>
            <person name="Kim H.J."/>
            <person name="Triplett B.A."/>
        </authorList>
    </citation>
    <scope>NUCLEOTIDE SEQUENCE [LARGE SCALE GENOMIC DNA]</scope>
    <source>
        <strain evidence="3 4">U15</strain>
    </source>
</reference>
<sequence>SHPQKEDITELVYEQTAMTFEEDKVVIEAQWENMKRFPGAPQIDIHVDIGPNRARRIIERLGRQVPQAA</sequence>
<keyword evidence="4" id="KW-1185">Reference proteome</keyword>
<evidence type="ECO:0000313" key="3">
    <source>
        <dbReference type="EMBL" id="SNT10001.1"/>
    </source>
</evidence>